<dbReference type="Pfam" id="PF08843">
    <property type="entry name" value="AbiEii"/>
    <property type="match status" value="1"/>
</dbReference>
<name>H5TF97_9ALTE</name>
<dbReference type="Proteomes" id="UP000053586">
    <property type="component" value="Unassembled WGS sequence"/>
</dbReference>
<proteinExistence type="predicted"/>
<reference evidence="1 2" key="2">
    <citation type="journal article" date="2017" name="Antonie Van Leeuwenhoek">
        <title>Rhizobium rhizosphaerae sp. nov., a novel species isolated from rice rhizosphere.</title>
        <authorList>
            <person name="Zhao J.J."/>
            <person name="Zhang J."/>
            <person name="Zhang R.J."/>
            <person name="Zhang C.W."/>
            <person name="Yin H.Q."/>
            <person name="Zhang X.X."/>
        </authorList>
    </citation>
    <scope>NUCLEOTIDE SEQUENCE [LARGE SCALE GENOMIC DNA]</scope>
    <source>
        <strain evidence="1 2">ACAM 611</strain>
    </source>
</reference>
<protein>
    <recommendedName>
        <fullName evidence="3">Nucleotidyl transferase AbiEii/AbiGii toxin family protein</fullName>
    </recommendedName>
</protein>
<evidence type="ECO:0008006" key="3">
    <source>
        <dbReference type="Google" id="ProtNLM"/>
    </source>
</evidence>
<comment type="caution">
    <text evidence="1">The sequence shown here is derived from an EMBL/GenBank/DDBJ whole genome shotgun (WGS) entry which is preliminary data.</text>
</comment>
<keyword evidence="2" id="KW-1185">Reference proteome</keyword>
<evidence type="ECO:0000313" key="2">
    <source>
        <dbReference type="Proteomes" id="UP000053586"/>
    </source>
</evidence>
<accession>H5TF97</accession>
<sequence>MILPIVQSVLQQNPEYSGFENVIEKEIFHHDIISALHQSGFLENLTFIGGTSLRMCHGWNRLSEDLDFNGGMDFTPEKFSSLANIVSDALSKKYMLDISVAQPKPMKGDTATWRVSIEKNAAKPGGAKQKIHIDICRYETINPIMKTTMNFYPFKSPIEGLPIPCQSLDEILVDKIIAFAMREYSNRVIKPRDLWDITFLNNRHVQLDNNVLMQKLLQRGVPFDVFFDRTISNLNGVNVNEEIKLDFHREMSRFVLPELAKNTLENAHFWGVVKNAVAEVVSSIKNLNDAPKTPPEI</sequence>
<dbReference type="eggNOG" id="COG2253">
    <property type="taxonomic scope" value="Bacteria"/>
</dbReference>
<evidence type="ECO:0000313" key="1">
    <source>
        <dbReference type="EMBL" id="GAB57024.1"/>
    </source>
</evidence>
<reference evidence="1 2" key="1">
    <citation type="journal article" date="2012" name="J. Bacteriol.">
        <title>Genome sequence of proteorhodopsin-containing sea ice bacterium Glaciecola punicea ACAM 611T.</title>
        <authorList>
            <person name="Qin Q.-L."/>
            <person name="Xie B.-B."/>
            <person name="Shu Y.-L."/>
            <person name="Rong J.-C."/>
            <person name="Zhao D.-L."/>
            <person name="Zhang X.-Y."/>
            <person name="Chen X.-L."/>
            <person name="Zhou B.-C."/>
            <person name="Zhanga Y.-Z."/>
        </authorList>
    </citation>
    <scope>NUCLEOTIDE SEQUENCE [LARGE SCALE GENOMIC DNA]</scope>
    <source>
        <strain evidence="1 2">ACAM 611</strain>
    </source>
</reference>
<dbReference type="STRING" id="56804.BAE46_03320"/>
<dbReference type="Gene3D" id="3.10.450.620">
    <property type="entry name" value="JHP933, nucleotidyltransferase-like core domain"/>
    <property type="match status" value="1"/>
</dbReference>
<dbReference type="AlphaFoldDB" id="H5TF97"/>
<organism evidence="1 2">
    <name type="scientific">Glaciecola punicea ACAM 611</name>
    <dbReference type="NCBI Taxonomy" id="1121923"/>
    <lineage>
        <taxon>Bacteria</taxon>
        <taxon>Pseudomonadati</taxon>
        <taxon>Pseudomonadota</taxon>
        <taxon>Gammaproteobacteria</taxon>
        <taxon>Alteromonadales</taxon>
        <taxon>Alteromonadaceae</taxon>
        <taxon>Glaciecola</taxon>
    </lineage>
</organism>
<gene>
    <name evidence="1" type="ORF">GPUN_2910</name>
</gene>
<dbReference type="InterPro" id="IPR014942">
    <property type="entry name" value="AbiEii"/>
</dbReference>
<dbReference type="EMBL" id="BAET01000033">
    <property type="protein sequence ID" value="GAB57024.1"/>
    <property type="molecule type" value="Genomic_DNA"/>
</dbReference>